<dbReference type="EMBL" id="HBUF01022379">
    <property type="protein sequence ID" value="CAG6611665.1"/>
    <property type="molecule type" value="Transcribed_RNA"/>
</dbReference>
<dbReference type="EMBL" id="HBUF01022380">
    <property type="protein sequence ID" value="CAG6611667.1"/>
    <property type="molecule type" value="Transcribed_RNA"/>
</dbReference>
<protein>
    <submittedName>
        <fullName evidence="1">Uncharacterized protein</fullName>
    </submittedName>
</protein>
<organism evidence="1">
    <name type="scientific">Cacopsylla melanoneura</name>
    <dbReference type="NCBI Taxonomy" id="428564"/>
    <lineage>
        <taxon>Eukaryota</taxon>
        <taxon>Metazoa</taxon>
        <taxon>Ecdysozoa</taxon>
        <taxon>Arthropoda</taxon>
        <taxon>Hexapoda</taxon>
        <taxon>Insecta</taxon>
        <taxon>Pterygota</taxon>
        <taxon>Neoptera</taxon>
        <taxon>Paraneoptera</taxon>
        <taxon>Hemiptera</taxon>
        <taxon>Sternorrhyncha</taxon>
        <taxon>Psylloidea</taxon>
        <taxon>Psyllidae</taxon>
        <taxon>Psyllinae</taxon>
        <taxon>Cacopsylla</taxon>
    </lineage>
</organism>
<dbReference type="AlphaFoldDB" id="A0A8D8LUP0"/>
<accession>A0A8D8LUP0</accession>
<evidence type="ECO:0000313" key="1">
    <source>
        <dbReference type="EMBL" id="CAG6611671.1"/>
    </source>
</evidence>
<reference evidence="1" key="1">
    <citation type="submission" date="2021-05" db="EMBL/GenBank/DDBJ databases">
        <authorList>
            <person name="Alioto T."/>
            <person name="Alioto T."/>
            <person name="Gomez Garrido J."/>
        </authorList>
    </citation>
    <scope>NUCLEOTIDE SEQUENCE</scope>
</reference>
<dbReference type="EMBL" id="HBUF01022382">
    <property type="protein sequence ID" value="CAG6611671.1"/>
    <property type="molecule type" value="Transcribed_RNA"/>
</dbReference>
<proteinExistence type="predicted"/>
<sequence length="146" mass="16927">MHLYLYLFQQAKDPSHHQRTMTLKQPVLFHPRGHPDLSPRLATTVIPNNHTLPAVDPMKRENKMVITTQTIDSHCHHLQKTDHSLRRIESLVPHLPPSTTTRTITRHQMTTQGVTQLHPSHPLALLQTMLIVLTKKRRMELTMPTR</sequence>
<name>A0A8D8LUP0_9HEMI</name>